<dbReference type="EMBL" id="KE148159">
    <property type="protein sequence ID" value="EPE04793.1"/>
    <property type="molecule type" value="Genomic_DNA"/>
</dbReference>
<keyword evidence="3" id="KW-1185">Reference proteome</keyword>
<proteinExistence type="predicted"/>
<name>S3CES1_OPHP1</name>
<sequence>MARLSLAVLATLFSSSLVAAAPTETPVHTFFRRDTSAAALIAKVMPGTLTCTNTVADTGCVNNTYAAKFFIDAFDTYNIRTSAEIAGVLALTSLESGDLSFRSRSDSPGQGTSNMQSPGFNLDYARSFPELAAAANASVSDVTAVLALVTPDKYNFASGAWFLATQCSDAIRAQLQTGTDAGFAAYMSCVGVTVTDSRQAHWVTAQKAFGLI</sequence>
<feature type="signal peptide" evidence="1">
    <location>
        <begin position="1"/>
        <end position="20"/>
    </location>
</feature>
<dbReference type="VEuPathDB" id="FungiDB:F503_06342"/>
<dbReference type="OMA" id="GSGPWFY"/>
<dbReference type="Proteomes" id="UP000016923">
    <property type="component" value="Unassembled WGS sequence"/>
</dbReference>
<accession>S3CES1</accession>
<dbReference type="eggNOG" id="ENOG502SPR5">
    <property type="taxonomic scope" value="Eukaryota"/>
</dbReference>
<dbReference type="OrthoDB" id="2349272at2759"/>
<evidence type="ECO:0000256" key="1">
    <source>
        <dbReference type="SAM" id="SignalP"/>
    </source>
</evidence>
<dbReference type="HOGENOM" id="CLU_071125_1_0_1"/>
<gene>
    <name evidence="2" type="ORF">F503_06342</name>
</gene>
<protein>
    <submittedName>
        <fullName evidence="2">Uncharacterized protein</fullName>
    </submittedName>
</protein>
<evidence type="ECO:0000313" key="2">
    <source>
        <dbReference type="EMBL" id="EPE04793.1"/>
    </source>
</evidence>
<keyword evidence="1" id="KW-0732">Signal</keyword>
<evidence type="ECO:0000313" key="3">
    <source>
        <dbReference type="Proteomes" id="UP000016923"/>
    </source>
</evidence>
<reference evidence="2 3" key="1">
    <citation type="journal article" date="2013" name="BMC Genomics">
        <title>The genome and transcriptome of the pine saprophyte Ophiostoma piceae, and a comparison with the bark beetle-associated pine pathogen Grosmannia clavigera.</title>
        <authorList>
            <person name="Haridas S."/>
            <person name="Wang Y."/>
            <person name="Lim L."/>
            <person name="Massoumi Alamouti S."/>
            <person name="Jackman S."/>
            <person name="Docking R."/>
            <person name="Robertson G."/>
            <person name="Birol I."/>
            <person name="Bohlmann J."/>
            <person name="Breuil C."/>
        </authorList>
    </citation>
    <scope>NUCLEOTIDE SEQUENCE [LARGE SCALE GENOMIC DNA]</scope>
    <source>
        <strain evidence="2 3">UAMH 11346</strain>
    </source>
</reference>
<feature type="chain" id="PRO_5004518655" evidence="1">
    <location>
        <begin position="21"/>
        <end position="212"/>
    </location>
</feature>
<organism evidence="2 3">
    <name type="scientific">Ophiostoma piceae (strain UAMH 11346)</name>
    <name type="common">Sap stain fungus</name>
    <dbReference type="NCBI Taxonomy" id="1262450"/>
    <lineage>
        <taxon>Eukaryota</taxon>
        <taxon>Fungi</taxon>
        <taxon>Dikarya</taxon>
        <taxon>Ascomycota</taxon>
        <taxon>Pezizomycotina</taxon>
        <taxon>Sordariomycetes</taxon>
        <taxon>Sordariomycetidae</taxon>
        <taxon>Ophiostomatales</taxon>
        <taxon>Ophiostomataceae</taxon>
        <taxon>Ophiostoma</taxon>
    </lineage>
</organism>
<dbReference type="AlphaFoldDB" id="S3CES1"/>